<evidence type="ECO:0000313" key="2">
    <source>
        <dbReference type="RefSeq" id="XP_071909153.1"/>
    </source>
</evidence>
<protein>
    <submittedName>
        <fullName evidence="2 3">Uncharacterized protein</fullName>
    </submittedName>
</protein>
<sequence>MPYIARNAEIKHAENRVACARLVESSMDGEELEGSMVAGTRELSRYKTCLKKTGLTDTLVPEMQEFLRPHSKVPARSLQGLCQLDDS</sequence>
<dbReference type="GeneID" id="140008496"/>
<dbReference type="Proteomes" id="UP001652660">
    <property type="component" value="Chromosome 1e"/>
</dbReference>
<accession>A0ABM4UPD8</accession>
<dbReference type="RefSeq" id="XP_071909155.1">
    <property type="nucleotide sequence ID" value="XM_072053054.1"/>
</dbReference>
<name>A0ABM4UPD8_COFAR</name>
<evidence type="ECO:0000313" key="1">
    <source>
        <dbReference type="Proteomes" id="UP001652660"/>
    </source>
</evidence>
<reference evidence="1" key="1">
    <citation type="journal article" date="2025" name="Foods">
        <title>Unveiling the Microbial Signatures of Arabica Coffee Cherries: Insights into Ripeness Specific Diversity, Functional Traits, and Implications for Quality and Safety.</title>
        <authorList>
            <consortium name="RefSeq"/>
            <person name="Tenea G.N."/>
            <person name="Cifuentes V."/>
            <person name="Reyes P."/>
            <person name="Cevallos-Vallejos M."/>
        </authorList>
    </citation>
    <scope>NUCLEOTIDE SEQUENCE [LARGE SCALE GENOMIC DNA]</scope>
</reference>
<gene>
    <name evidence="2 3" type="primary">LOC140008496</name>
</gene>
<keyword evidence="1" id="KW-1185">Reference proteome</keyword>
<organism evidence="1 3">
    <name type="scientific">Coffea arabica</name>
    <name type="common">Arabian coffee</name>
    <dbReference type="NCBI Taxonomy" id="13443"/>
    <lineage>
        <taxon>Eukaryota</taxon>
        <taxon>Viridiplantae</taxon>
        <taxon>Streptophyta</taxon>
        <taxon>Embryophyta</taxon>
        <taxon>Tracheophyta</taxon>
        <taxon>Spermatophyta</taxon>
        <taxon>Magnoliopsida</taxon>
        <taxon>eudicotyledons</taxon>
        <taxon>Gunneridae</taxon>
        <taxon>Pentapetalae</taxon>
        <taxon>asterids</taxon>
        <taxon>lamiids</taxon>
        <taxon>Gentianales</taxon>
        <taxon>Rubiaceae</taxon>
        <taxon>Ixoroideae</taxon>
        <taxon>Gardenieae complex</taxon>
        <taxon>Bertiereae - Coffeeae clade</taxon>
        <taxon>Coffeeae</taxon>
        <taxon>Coffea</taxon>
    </lineage>
</organism>
<reference evidence="2 3" key="2">
    <citation type="submission" date="2025-05" db="UniProtKB">
        <authorList>
            <consortium name="RefSeq"/>
        </authorList>
    </citation>
    <scope>IDENTIFICATION</scope>
    <source>
        <tissue evidence="2 3">Leaves</tissue>
    </source>
</reference>
<proteinExistence type="predicted"/>
<dbReference type="RefSeq" id="XP_071909153.1">
    <property type="nucleotide sequence ID" value="XM_072053052.1"/>
</dbReference>
<evidence type="ECO:0000313" key="3">
    <source>
        <dbReference type="RefSeq" id="XP_071909155.1"/>
    </source>
</evidence>